<organism evidence="1 2">
    <name type="scientific">Sphaerodactylus townsendi</name>
    <dbReference type="NCBI Taxonomy" id="933632"/>
    <lineage>
        <taxon>Eukaryota</taxon>
        <taxon>Metazoa</taxon>
        <taxon>Chordata</taxon>
        <taxon>Craniata</taxon>
        <taxon>Vertebrata</taxon>
        <taxon>Euteleostomi</taxon>
        <taxon>Lepidosauria</taxon>
        <taxon>Squamata</taxon>
        <taxon>Bifurcata</taxon>
        <taxon>Gekkota</taxon>
        <taxon>Sphaerodactylidae</taxon>
        <taxon>Sphaerodactylus</taxon>
    </lineage>
</organism>
<evidence type="ECO:0000313" key="2">
    <source>
        <dbReference type="Proteomes" id="UP000827872"/>
    </source>
</evidence>
<accession>A0ACB8E842</accession>
<proteinExistence type="predicted"/>
<keyword evidence="2" id="KW-1185">Reference proteome</keyword>
<sequence length="994" mass="108882">MAGSSGKAAEEVGNSQEWQDVVARQQEVVCTSNMPRGRASRTSGHSEQQRERRRPEITIVAAEPLRPSSWFPGGNHVSQQGLVFPPSPTPGSWRTNEIVPAEPPSYEQVIKEIGQVQVRTTSHNNAAGTSNSKCTATSSTQTDFPEEIISSLPGTDVKSNPHALCECETTTAVQIPRKPPRPLSYQLKSNLSKNEDLLVVLEEQTCQEKPDVVTCPVPKPRSKGNLKPVVKETQTNTGDNQEETNQSGETSAIELVSLPDDSLLDSFVVMNGMDTDKSQSSIVSRIKAFETQTSTDTSGLAKKLETSPRSLAPKPIVGVKKPVVAPKPGIIRTSGEWDLSTESKFKVVSQERHLQPQEVGGNLTTKPELPKKPKSDTVKNSSNGPLNMWSRLTAENDEEQKKIPIPTPRPFVPKKSVSFEGFSVPLIPLEPSSSAPKFSVAAQSNVFSSLGEPTTSNLSAPPRQSTPCTEGDLISFDDDFVVFNSSGAVQEFTHSETDLLSLPSKDEPAKEQVIQPAPTRKPTVIRIPSKAAKALNEDSESPPPLPVEKPIGNEYSILTEKPNNIKATKKESECSNLTQTSKNEPAMPPRPVEGKNVPARPPPPKGAPKRPPPPKSTKTSSQADNFCRSSSDTTLHKKHSMLGLRLKKSKSQSNKNQDPALPPRPKLGHPLYNKYMLPVSHGVAKEDISTQNTGSLSSKDSDKTQNVSDTSAPHAVVLHDFLAEHPDDLGLKSGETVYLLKKIDDLWYRGKCSNQTGIFPASFVKVIVDIPGESNRKNVQFSSPGVTGPRCIARFEYIGDQNDELSFAEGEIIFLKEYVNEEWAKGELRGVTGIFPLNFVEVIEDLPVADAGATPKNKKDNCASVRQLEQHSREWCEALHDFPAETSEDLSFKKGDHILILEHVDAEWYRGRLNGKEGIFPAVFIRICSEGPKPLPGKRRGQALYDFHAQNSDELSFKAGDTITELEFIDEDWMSGELHGKSGIFPKSFVQILQ</sequence>
<name>A0ACB8E842_9SAUR</name>
<protein>
    <submittedName>
        <fullName evidence="1">Uncharacterized protein</fullName>
    </submittedName>
</protein>
<comment type="caution">
    <text evidence="1">The sequence shown here is derived from an EMBL/GenBank/DDBJ whole genome shotgun (WGS) entry which is preliminary data.</text>
</comment>
<reference evidence="1" key="1">
    <citation type="submission" date="2021-08" db="EMBL/GenBank/DDBJ databases">
        <title>The first chromosome-level gecko genome reveals the dynamic sex chromosomes of Neotropical dwarf geckos (Sphaerodactylidae: Sphaerodactylus).</title>
        <authorList>
            <person name="Pinto B.J."/>
            <person name="Keating S.E."/>
            <person name="Gamble T."/>
        </authorList>
    </citation>
    <scope>NUCLEOTIDE SEQUENCE</scope>
    <source>
        <strain evidence="1">TG3544</strain>
    </source>
</reference>
<dbReference type="EMBL" id="CM037623">
    <property type="protein sequence ID" value="KAH7988441.1"/>
    <property type="molecule type" value="Genomic_DNA"/>
</dbReference>
<gene>
    <name evidence="1" type="ORF">K3G42_016776</name>
</gene>
<dbReference type="Proteomes" id="UP000827872">
    <property type="component" value="Linkage Group LG10"/>
</dbReference>
<evidence type="ECO:0000313" key="1">
    <source>
        <dbReference type="EMBL" id="KAH7988441.1"/>
    </source>
</evidence>